<dbReference type="InterPro" id="IPR031322">
    <property type="entry name" value="Shikimate/glucono_kinase"/>
</dbReference>
<dbReference type="PRINTS" id="PR01100">
    <property type="entry name" value="SHIKIMTKNASE"/>
</dbReference>
<keyword evidence="6 7" id="KW-0057">Aromatic amino acid biosynthesis</keyword>
<sequence>MKDKIVLVGFMGSGKTTVGKLLSKVLKIPFVDLDEEIVKRTNMSIPCIFEKFGEERFREIERKTLVEFLLKPKNLVISTGGGAPTYKNNMELINKNSVSVYLKTDFEKLWERISKDSNRPLVRLGKEKVRDLLKRRLSHYEKAKIIIRTDELTPEEVVKKILPEVS</sequence>
<dbReference type="KEGG" id="dte:Dester_1059"/>
<dbReference type="GO" id="GO:0009073">
    <property type="term" value="P:aromatic amino acid family biosynthetic process"/>
    <property type="evidence" value="ECO:0007669"/>
    <property type="project" value="UniProtKB-KW"/>
</dbReference>
<dbReference type="GO" id="GO:0005829">
    <property type="term" value="C:cytosol"/>
    <property type="evidence" value="ECO:0007669"/>
    <property type="project" value="TreeGrafter"/>
</dbReference>
<dbReference type="EC" id="2.7.1.71" evidence="7"/>
<dbReference type="eggNOG" id="COG0703">
    <property type="taxonomic scope" value="Bacteria"/>
</dbReference>
<feature type="binding site" evidence="7">
    <location>
        <position position="34"/>
    </location>
    <ligand>
        <name>substrate</name>
    </ligand>
</feature>
<comment type="subunit">
    <text evidence="7">Monomer.</text>
</comment>
<feature type="binding site" evidence="7">
    <location>
        <position position="119"/>
    </location>
    <ligand>
        <name>ATP</name>
        <dbReference type="ChEBI" id="CHEBI:30616"/>
    </ligand>
</feature>
<keyword evidence="9" id="KW-1185">Reference proteome</keyword>
<evidence type="ECO:0000256" key="1">
    <source>
        <dbReference type="ARBA" id="ARBA00022605"/>
    </source>
</evidence>
<comment type="subcellular location">
    <subcellularLocation>
        <location evidence="7">Cytoplasm</location>
    </subcellularLocation>
</comment>
<feature type="binding site" evidence="7">
    <location>
        <position position="58"/>
    </location>
    <ligand>
        <name>substrate</name>
    </ligand>
</feature>
<dbReference type="AlphaFoldDB" id="F0S016"/>
<dbReference type="HAMAP" id="MF_00109">
    <property type="entry name" value="Shikimate_kinase"/>
    <property type="match status" value="1"/>
</dbReference>
<dbReference type="GO" id="GO:0005524">
    <property type="term" value="F:ATP binding"/>
    <property type="evidence" value="ECO:0007669"/>
    <property type="project" value="UniProtKB-UniRule"/>
</dbReference>
<dbReference type="EMBL" id="CP002543">
    <property type="protein sequence ID" value="ADY73697.1"/>
    <property type="molecule type" value="Genomic_DNA"/>
</dbReference>
<dbReference type="UniPathway" id="UPA00053">
    <property type="reaction ID" value="UER00088"/>
</dbReference>
<comment type="function">
    <text evidence="7">Catalyzes the specific phosphorylation of the 3-hydroxyl group of shikimic acid using ATP as a cosubstrate.</text>
</comment>
<protein>
    <recommendedName>
        <fullName evidence="7">Shikimate kinase</fullName>
        <shortName evidence="7">SK</shortName>
        <ecNumber evidence="7">2.7.1.71</ecNumber>
    </recommendedName>
</protein>
<name>F0S016_DESTD</name>
<evidence type="ECO:0000256" key="6">
    <source>
        <dbReference type="ARBA" id="ARBA00023141"/>
    </source>
</evidence>
<dbReference type="GO" id="GO:0008652">
    <property type="term" value="P:amino acid biosynthetic process"/>
    <property type="evidence" value="ECO:0007669"/>
    <property type="project" value="UniProtKB-KW"/>
</dbReference>
<comment type="pathway">
    <text evidence="7">Metabolic intermediate biosynthesis; chorismate biosynthesis; chorismate from D-erythrose 4-phosphate and phosphoenolpyruvate: step 5/7.</text>
</comment>
<feature type="binding site" evidence="7">
    <location>
        <begin position="12"/>
        <end position="17"/>
    </location>
    <ligand>
        <name>ATP</name>
        <dbReference type="ChEBI" id="CHEBI:30616"/>
    </ligand>
</feature>
<organism evidence="8 9">
    <name type="scientific">Desulfurobacterium thermolithotrophum (strain DSM 11699 / BSA)</name>
    <dbReference type="NCBI Taxonomy" id="868864"/>
    <lineage>
        <taxon>Bacteria</taxon>
        <taxon>Pseudomonadati</taxon>
        <taxon>Aquificota</taxon>
        <taxon>Aquificia</taxon>
        <taxon>Desulfurobacteriales</taxon>
        <taxon>Desulfurobacteriaceae</taxon>
        <taxon>Desulfurobacterium</taxon>
    </lineage>
</organism>
<keyword evidence="7" id="KW-0963">Cytoplasm</keyword>
<feature type="binding site" evidence="7">
    <location>
        <position position="16"/>
    </location>
    <ligand>
        <name>Mg(2+)</name>
        <dbReference type="ChEBI" id="CHEBI:18420"/>
    </ligand>
</feature>
<accession>F0S016</accession>
<dbReference type="HOGENOM" id="CLU_057607_4_0_0"/>
<evidence type="ECO:0000256" key="5">
    <source>
        <dbReference type="ARBA" id="ARBA00022840"/>
    </source>
</evidence>
<dbReference type="InterPro" id="IPR000623">
    <property type="entry name" value="Shikimate_kinase/TSH1"/>
</dbReference>
<dbReference type="InterPro" id="IPR027417">
    <property type="entry name" value="P-loop_NTPase"/>
</dbReference>
<reference evidence="9" key="2">
    <citation type="submission" date="2011-02" db="EMBL/GenBank/DDBJ databases">
        <title>The complete genome of Desulfurobacterium thermolithotrophum DSM 11699.</title>
        <authorList>
            <consortium name="US DOE Joint Genome Institute (JGI-PGF)"/>
            <person name="Lucas S."/>
            <person name="Copeland A."/>
            <person name="Lapidus A."/>
            <person name="Bruce D."/>
            <person name="Goodwin L."/>
            <person name="Pitluck S."/>
            <person name="Kyrpides N."/>
            <person name="Mavromatis K."/>
            <person name="Pagani I."/>
            <person name="Ivanova N."/>
            <person name="Mikhailova N."/>
            <person name="Daligault H."/>
            <person name="Detter J.C."/>
            <person name="Tapia R."/>
            <person name="Han C."/>
            <person name="Land M."/>
            <person name="Hauser L."/>
            <person name="Markowitz V."/>
            <person name="Cheng J.-F."/>
            <person name="Hugenholtz P."/>
            <person name="Woyke T."/>
            <person name="Wu D."/>
            <person name="Spring S."/>
            <person name="Brambilla E."/>
            <person name="Klenk H.-P."/>
            <person name="Eisen J.A."/>
        </authorList>
    </citation>
    <scope>NUCLEOTIDE SEQUENCE [LARGE SCALE GENOMIC DNA]</scope>
    <source>
        <strain evidence="9">DSM 11699 / BSA</strain>
    </source>
</reference>
<reference evidence="8 9" key="1">
    <citation type="journal article" date="2011" name="Stand. Genomic Sci.">
        <title>Complete genome sequence of the thermophilic sulfur-reducer Desulfurobacterium thermolithotrophum type strain (BSA(T)) from a deep-sea hydrothermal vent.</title>
        <authorList>
            <person name="Goker M."/>
            <person name="Daligault H."/>
            <person name="Mwirichia R."/>
            <person name="Lapidus A."/>
            <person name="Lucas S."/>
            <person name="Deshpande S."/>
            <person name="Pagani I."/>
            <person name="Tapia R."/>
            <person name="Cheng J.F."/>
            <person name="Goodwin L."/>
            <person name="Pitluck S."/>
            <person name="Liolios K."/>
            <person name="Ivanova N."/>
            <person name="Mavromatis K."/>
            <person name="Mikhailova N."/>
            <person name="Pati A."/>
            <person name="Chen A."/>
            <person name="Palaniappan K."/>
            <person name="Han C."/>
            <person name="Land M."/>
            <person name="Hauser L."/>
            <person name="Pan C."/>
            <person name="Brambilla E.M."/>
            <person name="Rohde M."/>
            <person name="Spring S."/>
            <person name="Sikorski J."/>
            <person name="Wirth R."/>
            <person name="Detter J.C."/>
            <person name="Woyke T."/>
            <person name="Bristow J."/>
            <person name="Eisen J.A."/>
            <person name="Markowitz V."/>
            <person name="Hugenholtz P."/>
            <person name="Kyrpides N.C."/>
            <person name="Klenk H.P."/>
        </authorList>
    </citation>
    <scope>NUCLEOTIDE SEQUENCE [LARGE SCALE GENOMIC DNA]</scope>
    <source>
        <strain evidence="9">DSM 11699 / BSA</strain>
    </source>
</reference>
<dbReference type="RefSeq" id="WP_013638649.1">
    <property type="nucleotide sequence ID" value="NC_015185.1"/>
</dbReference>
<feature type="binding site" evidence="7">
    <location>
        <position position="136"/>
    </location>
    <ligand>
        <name>substrate</name>
    </ligand>
</feature>
<evidence type="ECO:0000256" key="3">
    <source>
        <dbReference type="ARBA" id="ARBA00022741"/>
    </source>
</evidence>
<evidence type="ECO:0000256" key="2">
    <source>
        <dbReference type="ARBA" id="ARBA00022679"/>
    </source>
</evidence>
<evidence type="ECO:0000256" key="7">
    <source>
        <dbReference type="HAMAP-Rule" id="MF_00109"/>
    </source>
</evidence>
<keyword evidence="7" id="KW-0460">Magnesium</keyword>
<dbReference type="Gene3D" id="3.40.50.300">
    <property type="entry name" value="P-loop containing nucleotide triphosphate hydrolases"/>
    <property type="match status" value="1"/>
</dbReference>
<dbReference type="GO" id="GO:0000287">
    <property type="term" value="F:magnesium ion binding"/>
    <property type="evidence" value="ECO:0007669"/>
    <property type="project" value="UniProtKB-UniRule"/>
</dbReference>
<keyword evidence="3 7" id="KW-0547">Nucleotide-binding</keyword>
<dbReference type="GO" id="GO:0004765">
    <property type="term" value="F:shikimate kinase activity"/>
    <property type="evidence" value="ECO:0007669"/>
    <property type="project" value="UniProtKB-UniRule"/>
</dbReference>
<dbReference type="PANTHER" id="PTHR21087:SF16">
    <property type="entry name" value="SHIKIMATE KINASE 1, CHLOROPLASTIC"/>
    <property type="match status" value="1"/>
</dbReference>
<dbReference type="Pfam" id="PF01202">
    <property type="entry name" value="SKI"/>
    <property type="match status" value="1"/>
</dbReference>
<dbReference type="Proteomes" id="UP000007102">
    <property type="component" value="Chromosome"/>
</dbReference>
<evidence type="ECO:0000313" key="9">
    <source>
        <dbReference type="Proteomes" id="UP000007102"/>
    </source>
</evidence>
<dbReference type="FunCoup" id="F0S016">
    <property type="interactions" value="441"/>
</dbReference>
<dbReference type="SUPFAM" id="SSF52540">
    <property type="entry name" value="P-loop containing nucleoside triphosphate hydrolases"/>
    <property type="match status" value="1"/>
</dbReference>
<comment type="cofactor">
    <cofactor evidence="7">
        <name>Mg(2+)</name>
        <dbReference type="ChEBI" id="CHEBI:18420"/>
    </cofactor>
    <text evidence="7">Binds 1 Mg(2+) ion per subunit.</text>
</comment>
<comment type="similarity">
    <text evidence="7">Belongs to the shikimate kinase family.</text>
</comment>
<keyword evidence="4 7" id="KW-0418">Kinase</keyword>
<comment type="caution">
    <text evidence="7">Lacks conserved residue(s) required for the propagation of feature annotation.</text>
</comment>
<dbReference type="PANTHER" id="PTHR21087">
    <property type="entry name" value="SHIKIMATE KINASE"/>
    <property type="match status" value="1"/>
</dbReference>
<proteinExistence type="inferred from homology"/>
<keyword evidence="1 7" id="KW-0028">Amino-acid biosynthesis</keyword>
<feature type="binding site" evidence="7">
    <location>
        <position position="81"/>
    </location>
    <ligand>
        <name>substrate</name>
    </ligand>
</feature>
<keyword evidence="5 7" id="KW-0067">ATP-binding</keyword>
<evidence type="ECO:0000313" key="8">
    <source>
        <dbReference type="EMBL" id="ADY73697.1"/>
    </source>
</evidence>
<dbReference type="GO" id="GO:0009423">
    <property type="term" value="P:chorismate biosynthetic process"/>
    <property type="evidence" value="ECO:0007669"/>
    <property type="project" value="UniProtKB-UniRule"/>
</dbReference>
<evidence type="ECO:0000256" key="4">
    <source>
        <dbReference type="ARBA" id="ARBA00022777"/>
    </source>
</evidence>
<keyword evidence="2 7" id="KW-0808">Transferase</keyword>
<comment type="catalytic activity">
    <reaction evidence="7">
        <text>shikimate + ATP = 3-phosphoshikimate + ADP + H(+)</text>
        <dbReference type="Rhea" id="RHEA:13121"/>
        <dbReference type="ChEBI" id="CHEBI:15378"/>
        <dbReference type="ChEBI" id="CHEBI:30616"/>
        <dbReference type="ChEBI" id="CHEBI:36208"/>
        <dbReference type="ChEBI" id="CHEBI:145989"/>
        <dbReference type="ChEBI" id="CHEBI:456216"/>
        <dbReference type="EC" id="2.7.1.71"/>
    </reaction>
</comment>
<dbReference type="STRING" id="868864.Dester_1059"/>
<keyword evidence="7" id="KW-0479">Metal-binding</keyword>
<dbReference type="InParanoid" id="F0S016"/>
<dbReference type="CDD" id="cd00464">
    <property type="entry name" value="SK"/>
    <property type="match status" value="1"/>
</dbReference>
<gene>
    <name evidence="7" type="primary">aroK</name>
    <name evidence="8" type="ordered locus">Dester_1059</name>
</gene>